<protein>
    <submittedName>
        <fullName evidence="2">Uncharacterized protein</fullName>
    </submittedName>
</protein>
<evidence type="ECO:0000256" key="1">
    <source>
        <dbReference type="SAM" id="Phobius"/>
    </source>
</evidence>
<proteinExistence type="predicted"/>
<dbReference type="AlphaFoldDB" id="A0A0F9HYP6"/>
<accession>A0A0F9HYP6</accession>
<sequence length="57" mass="6372">MGNSKSGNAIQNRFVILFIELIWLAINLKDILAGIFETQKPVKIKSGFSACLNDYDI</sequence>
<feature type="transmembrane region" description="Helical" evidence="1">
    <location>
        <begin position="14"/>
        <end position="36"/>
    </location>
</feature>
<gene>
    <name evidence="2" type="ORF">LCGC14_2006660</name>
</gene>
<name>A0A0F9HYP6_9ZZZZ</name>
<dbReference type="EMBL" id="LAZR01022912">
    <property type="protein sequence ID" value="KKL80247.1"/>
    <property type="molecule type" value="Genomic_DNA"/>
</dbReference>
<keyword evidence="1" id="KW-0472">Membrane</keyword>
<comment type="caution">
    <text evidence="2">The sequence shown here is derived from an EMBL/GenBank/DDBJ whole genome shotgun (WGS) entry which is preliminary data.</text>
</comment>
<organism evidence="2">
    <name type="scientific">marine sediment metagenome</name>
    <dbReference type="NCBI Taxonomy" id="412755"/>
    <lineage>
        <taxon>unclassified sequences</taxon>
        <taxon>metagenomes</taxon>
        <taxon>ecological metagenomes</taxon>
    </lineage>
</organism>
<evidence type="ECO:0000313" key="2">
    <source>
        <dbReference type="EMBL" id="KKL80247.1"/>
    </source>
</evidence>
<keyword evidence="1" id="KW-1133">Transmembrane helix</keyword>
<reference evidence="2" key="1">
    <citation type="journal article" date="2015" name="Nature">
        <title>Complex archaea that bridge the gap between prokaryotes and eukaryotes.</title>
        <authorList>
            <person name="Spang A."/>
            <person name="Saw J.H."/>
            <person name="Jorgensen S.L."/>
            <person name="Zaremba-Niedzwiedzka K."/>
            <person name="Martijn J."/>
            <person name="Lind A.E."/>
            <person name="van Eijk R."/>
            <person name="Schleper C."/>
            <person name="Guy L."/>
            <person name="Ettema T.J."/>
        </authorList>
    </citation>
    <scope>NUCLEOTIDE SEQUENCE</scope>
</reference>
<keyword evidence="1" id="KW-0812">Transmembrane</keyword>